<evidence type="ECO:0000313" key="2">
    <source>
        <dbReference type="Proteomes" id="UP000509322"/>
    </source>
</evidence>
<name>A0A7H9BYM1_PARPN</name>
<sequence length="94" mass="10660">MLVVSSANMGVCLRGCSKYLSKYFWLNLAEHGKDESAWWQVKMVVRPRNQKTQRYQRVKPPSGGFLHLGFLKPGSISEAIDRKPQREIGGVTLP</sequence>
<dbReference type="EMBL" id="CP058690">
    <property type="protein sequence ID" value="QLH14911.1"/>
    <property type="molecule type" value="Genomic_DNA"/>
</dbReference>
<gene>
    <name evidence="1" type="ORF">HYQ43_11610</name>
</gene>
<protein>
    <submittedName>
        <fullName evidence="1">Uncharacterized protein</fullName>
    </submittedName>
</protein>
<dbReference type="RefSeq" id="WP_128493034.1">
    <property type="nucleotide sequence ID" value="NZ_CP058690.1"/>
</dbReference>
<evidence type="ECO:0000313" key="1">
    <source>
        <dbReference type="EMBL" id="QLH14911.1"/>
    </source>
</evidence>
<dbReference type="GeneID" id="93452727"/>
<proteinExistence type="predicted"/>
<dbReference type="Proteomes" id="UP000509322">
    <property type="component" value="Chromosome 2"/>
</dbReference>
<accession>A0A7H9BYM1</accession>
<organism evidence="1 2">
    <name type="scientific">Paracoccus pantotrophus</name>
    <name type="common">Thiosphaera pantotropha</name>
    <dbReference type="NCBI Taxonomy" id="82367"/>
    <lineage>
        <taxon>Bacteria</taxon>
        <taxon>Pseudomonadati</taxon>
        <taxon>Pseudomonadota</taxon>
        <taxon>Alphaproteobacteria</taxon>
        <taxon>Rhodobacterales</taxon>
        <taxon>Paracoccaceae</taxon>
        <taxon>Paracoccus</taxon>
    </lineage>
</organism>
<reference evidence="1 2" key="1">
    <citation type="submission" date="2020-07" db="EMBL/GenBank/DDBJ databases">
        <title>The complete genome of Paracoccus pantotrophus ACCC 10489.</title>
        <authorList>
            <person name="Si Y."/>
        </authorList>
    </citation>
    <scope>NUCLEOTIDE SEQUENCE [LARGE SCALE GENOMIC DNA]</scope>
    <source>
        <strain evidence="1 2">ACCC10489</strain>
    </source>
</reference>
<dbReference type="AlphaFoldDB" id="A0A7H9BYM1"/>